<evidence type="ECO:0008006" key="5">
    <source>
        <dbReference type="Google" id="ProtNLM"/>
    </source>
</evidence>
<dbReference type="Proteomes" id="UP000675121">
    <property type="component" value="Unassembled WGS sequence"/>
</dbReference>
<dbReference type="InterPro" id="IPR042100">
    <property type="entry name" value="Bug_dom1"/>
</dbReference>
<dbReference type="Gene3D" id="3.40.190.10">
    <property type="entry name" value="Periplasmic binding protein-like II"/>
    <property type="match status" value="1"/>
</dbReference>
<dbReference type="PANTHER" id="PTHR42928">
    <property type="entry name" value="TRICARBOXYLATE-BINDING PROTEIN"/>
    <property type="match status" value="1"/>
</dbReference>
<name>A0A9N8N8Z0_9BURK</name>
<comment type="similarity">
    <text evidence="1">Belongs to the UPF0065 (bug) family.</text>
</comment>
<dbReference type="Gene3D" id="3.40.190.150">
    <property type="entry name" value="Bordetella uptake gene, domain 1"/>
    <property type="match status" value="1"/>
</dbReference>
<dbReference type="CDD" id="cd13578">
    <property type="entry name" value="PBP2_Bug27"/>
    <property type="match status" value="1"/>
</dbReference>
<dbReference type="PANTHER" id="PTHR42928:SF5">
    <property type="entry name" value="BLR1237 PROTEIN"/>
    <property type="match status" value="1"/>
</dbReference>
<reference evidence="3" key="1">
    <citation type="submission" date="2021-02" db="EMBL/GenBank/DDBJ databases">
        <authorList>
            <person name="Vanwijnsberghe S."/>
        </authorList>
    </citation>
    <scope>NUCLEOTIDE SEQUENCE</scope>
    <source>
        <strain evidence="3">R-70211</strain>
    </source>
</reference>
<evidence type="ECO:0000256" key="2">
    <source>
        <dbReference type="SAM" id="SignalP"/>
    </source>
</evidence>
<dbReference type="SUPFAM" id="SSF53850">
    <property type="entry name" value="Periplasmic binding protein-like II"/>
    <property type="match status" value="1"/>
</dbReference>
<evidence type="ECO:0000313" key="4">
    <source>
        <dbReference type="Proteomes" id="UP000675121"/>
    </source>
</evidence>
<dbReference type="Pfam" id="PF03401">
    <property type="entry name" value="TctC"/>
    <property type="match status" value="1"/>
</dbReference>
<evidence type="ECO:0000313" key="3">
    <source>
        <dbReference type="EMBL" id="CAE6965185.1"/>
    </source>
</evidence>
<dbReference type="InterPro" id="IPR005064">
    <property type="entry name" value="BUG"/>
</dbReference>
<sequence length="328" mass="34785">MYQLSRHAVRAIVSVVLAALSICAFAQQSYPNKPIRIIVPLTPGGSTDNMARLLAEKLRASWGQSVIVENRPGANTIIGTDAVARAAPDGYTLLVVSNTHDIIPLLVSKLPYDPVKSFTPVATLASARFVMLVHPSVPANTLQEFIALAKSKPGQLNFGSSGTGSGAFIAGEVFNMLTGVQMQHIPYKGGAQSMTDAIGGQVQVSFNTPMIAAPYVTSGKLKALAVSGKTRLALLPQVPTFTEAGLPAFDERAWQGVFVPAGTPKPIVDKLSAEIARILASPSVRQQLDKEGVEPFISTPEQFASLINADTTKLTKLIRASNIKLESN</sequence>
<comment type="caution">
    <text evidence="3">The sequence shown here is derived from an EMBL/GenBank/DDBJ whole genome shotgun (WGS) entry which is preliminary data.</text>
</comment>
<dbReference type="EMBL" id="CAJNAS010000037">
    <property type="protein sequence ID" value="CAE6965185.1"/>
    <property type="molecule type" value="Genomic_DNA"/>
</dbReference>
<feature type="signal peptide" evidence="2">
    <location>
        <begin position="1"/>
        <end position="26"/>
    </location>
</feature>
<keyword evidence="2" id="KW-0732">Signal</keyword>
<accession>A0A9N8N8Z0</accession>
<keyword evidence="4" id="KW-1185">Reference proteome</keyword>
<organism evidence="3 4">
    <name type="scientific">Paraburkholderia domus</name>
    <dbReference type="NCBI Taxonomy" id="2793075"/>
    <lineage>
        <taxon>Bacteria</taxon>
        <taxon>Pseudomonadati</taxon>
        <taxon>Pseudomonadota</taxon>
        <taxon>Betaproteobacteria</taxon>
        <taxon>Burkholderiales</taxon>
        <taxon>Burkholderiaceae</taxon>
        <taxon>Paraburkholderia</taxon>
    </lineage>
</organism>
<gene>
    <name evidence="3" type="ORF">R70211_07284</name>
</gene>
<dbReference type="AlphaFoldDB" id="A0A9N8N8Z0"/>
<proteinExistence type="inferred from homology"/>
<protein>
    <recommendedName>
        <fullName evidence="5">Tripartite tricarboxylate transporter substrate binding protein</fullName>
    </recommendedName>
</protein>
<dbReference type="PIRSF" id="PIRSF017082">
    <property type="entry name" value="YflP"/>
    <property type="match status" value="1"/>
</dbReference>
<evidence type="ECO:0000256" key="1">
    <source>
        <dbReference type="ARBA" id="ARBA00006987"/>
    </source>
</evidence>
<feature type="chain" id="PRO_5040285887" description="Tripartite tricarboxylate transporter substrate binding protein" evidence="2">
    <location>
        <begin position="27"/>
        <end position="328"/>
    </location>
</feature>